<sequence>METTSIVSPGSSHKLISARKVGGGTANDLWAAARNGSIPDVDLALTLLKRSSGNVDARSVLGSTALHIAVWRNHLPIVRRLLAAGANPDARDGESGWSSLHRALHFGHLAVAGVLIEAGASLVLEDTKGRIPIDLISGPVNRAIANPLNSGLTEVYSWGNGANYQLGIGTAGIQRIPCRLDALQTLDVTYVAAAKFHSAAVTASGDVYTWGFGRGGRLGHPDFDIHSGQVAVIIPRQVTSGLVGKRVKVIAVAKHHTVISTDGGEVYTWGSNRDGRLGYPSVDTQATPRKVATLKARVAAVAAANKHSAVLTDCGEVYTWGCNSEGQLGYGTSNSASNCIPRLIDYLKGRQMVAISTAKYHTVVLGAEGEVMTWGYKMVTPRRVVVARDIRKKGLHPLKYHRADRLHVVAIAAGMTHSTAVTEDGLIFYWVSADPHLRPHQLSSMAGHQAVAVAAGKYRTAVATSTGNVYVWDGEGKADVRPSPVRVHGAKHITRLSVGETHSLAVASLYAPTYSTKPVTELPAVSKASGEGEESADEDADVEEESETLVAVAPSRVDEGIPSLKDLCQKVVADSIVEPKNVLQLLEFADSLGADHLKRYCEDLVLRNLDYILTISTSIYAQLPSALLAELEKVLDSSSSEPWSQRLLPTPSATLPVVIDSEEEDSDTCGDPRTRNLRVGSGELDLIGEKTSSEGFLLSRDTGGDNEVGKQLRAVRKKLQQIEALELKQLKGHDLDSQQLAKLLSKHDLEVSLSLLESGVLPPVTAVLKINSSPVEKEMKHAPGKAESTTTSKHNGRLGRKKSKGSAGRSQSDPPATVKSKEVIRDEDFDLQETLQQIALLESTGEPGQPSPSTPSLPEPQTPQKTLPPSVGFKEISGFSSAGLAASSDSWTNAQIPKSSSKKKAKKGGLSMFLSGALEAPPKLLITSPPSVPKADGPAWGGTHLPKGSSSLRDIQTQQSVQLIKSKRSVVSPVEISPSAKLISVGKAFNSEKGITGTSPSELTVKKANSVGKPAVLRNPILEKGEGSSAKSRTSHAVSSSVKTSSVAFSVSRVNLGRSELASELSIDEIDGSVLRVPLSEFVRSSAPIAVTFSKNSQGLHPENSPPAWAGRSPGTSAPLLRDIQVQQVKQHKAQQRPLASRGSPQLTSPLGSMISAPGGSSQISDHASPSTEAPNRWYKPEIVNPSPIRNIQKEEEAMKDLRRLYKSVKIVRPMEN</sequence>
<evidence type="ECO:0000259" key="6">
    <source>
        <dbReference type="Pfam" id="PF25390"/>
    </source>
</evidence>
<dbReference type="InterPro" id="IPR058923">
    <property type="entry name" value="RCC1-like_dom"/>
</dbReference>
<dbReference type="PROSITE" id="PS50297">
    <property type="entry name" value="ANK_REP_REGION"/>
    <property type="match status" value="2"/>
</dbReference>
<evidence type="ECO:0000313" key="7">
    <source>
        <dbReference type="EMBL" id="KAG0555654.1"/>
    </source>
</evidence>
<keyword evidence="3" id="KW-0040">ANK repeat</keyword>
<feature type="region of interest" description="Disordered" evidence="5">
    <location>
        <begin position="774"/>
        <end position="824"/>
    </location>
</feature>
<dbReference type="SUPFAM" id="SSF48403">
    <property type="entry name" value="Ankyrin repeat"/>
    <property type="match status" value="1"/>
</dbReference>
<feature type="repeat" description="ANK" evidence="3">
    <location>
        <begin position="61"/>
        <end position="93"/>
    </location>
</feature>
<feature type="repeat" description="RCC1" evidence="4">
    <location>
        <begin position="205"/>
        <end position="263"/>
    </location>
</feature>
<dbReference type="PROSITE" id="PS50012">
    <property type="entry name" value="RCC1_3"/>
    <property type="match status" value="5"/>
</dbReference>
<gene>
    <name evidence="7" type="ORF">KC19_12G185700</name>
</gene>
<evidence type="ECO:0000256" key="1">
    <source>
        <dbReference type="ARBA" id="ARBA00004906"/>
    </source>
</evidence>
<feature type="repeat" description="RCC1" evidence="4">
    <location>
        <begin position="264"/>
        <end position="314"/>
    </location>
</feature>
<feature type="repeat" description="ANK" evidence="3">
    <location>
        <begin position="95"/>
        <end position="127"/>
    </location>
</feature>
<dbReference type="CDD" id="cd14733">
    <property type="entry name" value="BACK"/>
    <property type="match status" value="1"/>
</dbReference>
<dbReference type="AlphaFoldDB" id="A0A8T0GBC0"/>
<feature type="compositionally biased region" description="Pro residues" evidence="5">
    <location>
        <begin position="849"/>
        <end position="861"/>
    </location>
</feature>
<dbReference type="InterPro" id="IPR002110">
    <property type="entry name" value="Ankyrin_rpt"/>
</dbReference>
<reference evidence="7" key="1">
    <citation type="submission" date="2020-06" db="EMBL/GenBank/DDBJ databases">
        <title>WGS assembly of Ceratodon purpureus strain R40.</title>
        <authorList>
            <person name="Carey S.B."/>
            <person name="Jenkins J."/>
            <person name="Shu S."/>
            <person name="Lovell J.T."/>
            <person name="Sreedasyam A."/>
            <person name="Maumus F."/>
            <person name="Tiley G.P."/>
            <person name="Fernandez-Pozo N."/>
            <person name="Barry K."/>
            <person name="Chen C."/>
            <person name="Wang M."/>
            <person name="Lipzen A."/>
            <person name="Daum C."/>
            <person name="Saski C.A."/>
            <person name="Payton A.C."/>
            <person name="Mcbreen J.C."/>
            <person name="Conrad R.E."/>
            <person name="Kollar L.M."/>
            <person name="Olsson S."/>
            <person name="Huttunen S."/>
            <person name="Landis J.B."/>
            <person name="Wickett N.J."/>
            <person name="Johnson M.G."/>
            <person name="Rensing S.A."/>
            <person name="Grimwood J."/>
            <person name="Schmutz J."/>
            <person name="Mcdaniel S.F."/>
        </authorList>
    </citation>
    <scope>NUCLEOTIDE SEQUENCE</scope>
    <source>
        <strain evidence="7">R40</strain>
    </source>
</reference>
<dbReference type="InterPro" id="IPR011333">
    <property type="entry name" value="SKP1/BTB/POZ_sf"/>
</dbReference>
<feature type="region of interest" description="Disordered" evidence="5">
    <location>
        <begin position="521"/>
        <end position="544"/>
    </location>
</feature>
<feature type="compositionally biased region" description="Polar residues" evidence="5">
    <location>
        <begin position="1159"/>
        <end position="1174"/>
    </location>
</feature>
<protein>
    <recommendedName>
        <fullName evidence="6">RCC1-like domain-containing protein</fullName>
    </recommendedName>
</protein>
<dbReference type="PRINTS" id="PR00633">
    <property type="entry name" value="RCCNDNSATION"/>
</dbReference>
<dbReference type="PANTHER" id="PTHR22872:SF2">
    <property type="entry name" value="INHIBITOR OF BRUTON TYROSINE KINASE"/>
    <property type="match status" value="1"/>
</dbReference>
<feature type="region of interest" description="Disordered" evidence="5">
    <location>
        <begin position="924"/>
        <end position="951"/>
    </location>
</feature>
<dbReference type="InterPro" id="IPR051625">
    <property type="entry name" value="Signaling_Regulatory_Domain"/>
</dbReference>
<dbReference type="InterPro" id="IPR009091">
    <property type="entry name" value="RCC1/BLIP-II"/>
</dbReference>
<dbReference type="Proteomes" id="UP000822688">
    <property type="component" value="Chromosome 12"/>
</dbReference>
<evidence type="ECO:0000256" key="5">
    <source>
        <dbReference type="SAM" id="MobiDB-lite"/>
    </source>
</evidence>
<evidence type="ECO:0000256" key="2">
    <source>
        <dbReference type="ARBA" id="ARBA00022737"/>
    </source>
</evidence>
<feature type="domain" description="RCC1-like" evidence="6">
    <location>
        <begin position="154"/>
        <end position="430"/>
    </location>
</feature>
<feature type="region of interest" description="Disordered" evidence="5">
    <location>
        <begin position="1096"/>
        <end position="1185"/>
    </location>
</feature>
<dbReference type="Pfam" id="PF25390">
    <property type="entry name" value="WD40_RLD"/>
    <property type="match status" value="1"/>
</dbReference>
<feature type="compositionally biased region" description="Basic residues" evidence="5">
    <location>
        <begin position="794"/>
        <end position="804"/>
    </location>
</feature>
<organism evidence="7 8">
    <name type="scientific">Ceratodon purpureus</name>
    <name type="common">Fire moss</name>
    <name type="synonym">Dicranum purpureum</name>
    <dbReference type="NCBI Taxonomy" id="3225"/>
    <lineage>
        <taxon>Eukaryota</taxon>
        <taxon>Viridiplantae</taxon>
        <taxon>Streptophyta</taxon>
        <taxon>Embryophyta</taxon>
        <taxon>Bryophyta</taxon>
        <taxon>Bryophytina</taxon>
        <taxon>Bryopsida</taxon>
        <taxon>Dicranidae</taxon>
        <taxon>Pseudoditrichales</taxon>
        <taxon>Ditrichaceae</taxon>
        <taxon>Ceratodon</taxon>
    </lineage>
</organism>
<dbReference type="InterPro" id="IPR000408">
    <property type="entry name" value="Reg_chr_condens"/>
</dbReference>
<feature type="repeat" description="RCC1" evidence="4">
    <location>
        <begin position="369"/>
        <end position="424"/>
    </location>
</feature>
<accession>A0A8T0GBC0</accession>
<comment type="caution">
    <text evidence="7">The sequence shown here is derived from an EMBL/GenBank/DDBJ whole genome shotgun (WGS) entry which is preliminary data.</text>
</comment>
<dbReference type="EMBL" id="CM026433">
    <property type="protein sequence ID" value="KAG0555654.1"/>
    <property type="molecule type" value="Genomic_DNA"/>
</dbReference>
<evidence type="ECO:0000256" key="4">
    <source>
        <dbReference type="PROSITE-ProRule" id="PRU00235"/>
    </source>
</evidence>
<feature type="compositionally biased region" description="Acidic residues" evidence="5">
    <location>
        <begin position="531"/>
        <end position="544"/>
    </location>
</feature>
<feature type="repeat" description="RCC1" evidence="4">
    <location>
        <begin position="153"/>
        <end position="204"/>
    </location>
</feature>
<keyword evidence="8" id="KW-1185">Reference proteome</keyword>
<dbReference type="PANTHER" id="PTHR22872">
    <property type="entry name" value="BTK-BINDING PROTEIN-RELATED"/>
    <property type="match status" value="1"/>
</dbReference>
<feature type="repeat" description="RCC1" evidence="4">
    <location>
        <begin position="315"/>
        <end position="368"/>
    </location>
</feature>
<proteinExistence type="predicted"/>
<dbReference type="Gene3D" id="1.25.40.20">
    <property type="entry name" value="Ankyrin repeat-containing domain"/>
    <property type="match status" value="1"/>
</dbReference>
<evidence type="ECO:0000256" key="3">
    <source>
        <dbReference type="PROSITE-ProRule" id="PRU00023"/>
    </source>
</evidence>
<evidence type="ECO:0000313" key="8">
    <source>
        <dbReference type="Proteomes" id="UP000822688"/>
    </source>
</evidence>
<dbReference type="Pfam" id="PF12796">
    <property type="entry name" value="Ank_2"/>
    <property type="match status" value="1"/>
</dbReference>
<dbReference type="InterPro" id="IPR036770">
    <property type="entry name" value="Ankyrin_rpt-contain_sf"/>
</dbReference>
<comment type="pathway">
    <text evidence="1">Protein modification; protein ubiquitination.</text>
</comment>
<dbReference type="SUPFAM" id="SSF50985">
    <property type="entry name" value="RCC1/BLIP-II"/>
    <property type="match status" value="2"/>
</dbReference>
<feature type="compositionally biased region" description="Low complexity" evidence="5">
    <location>
        <begin position="877"/>
        <end position="890"/>
    </location>
</feature>
<dbReference type="Gene3D" id="2.130.10.30">
    <property type="entry name" value="Regulator of chromosome condensation 1/beta-lactamase-inhibitor protein II"/>
    <property type="match status" value="2"/>
</dbReference>
<dbReference type="PROSITE" id="PS50088">
    <property type="entry name" value="ANK_REPEAT"/>
    <property type="match status" value="2"/>
</dbReference>
<keyword evidence="2" id="KW-0677">Repeat</keyword>
<feature type="region of interest" description="Disordered" evidence="5">
    <location>
        <begin position="843"/>
        <end position="907"/>
    </location>
</feature>
<dbReference type="SMART" id="SM00248">
    <property type="entry name" value="ANK"/>
    <property type="match status" value="3"/>
</dbReference>
<dbReference type="Gene3D" id="3.30.710.10">
    <property type="entry name" value="Potassium Channel Kv1.1, Chain A"/>
    <property type="match status" value="1"/>
</dbReference>
<name>A0A8T0GBC0_CERPU</name>